<evidence type="ECO:0000313" key="3">
    <source>
        <dbReference type="Proteomes" id="UP000575469"/>
    </source>
</evidence>
<feature type="compositionally biased region" description="Basic and acidic residues" evidence="1">
    <location>
        <begin position="11"/>
        <end position="22"/>
    </location>
</feature>
<comment type="caution">
    <text evidence="2">The sequence shown here is derived from an EMBL/GenBank/DDBJ whole genome shotgun (WGS) entry which is preliminary data.</text>
</comment>
<evidence type="ECO:0000313" key="2">
    <source>
        <dbReference type="EMBL" id="NMV36935.1"/>
    </source>
</evidence>
<gene>
    <name evidence="2" type="ORF">HGR00_03310</name>
</gene>
<reference evidence="2 3" key="1">
    <citation type="submission" date="2020-04" db="EMBL/GenBank/DDBJ databases">
        <title>Ralstonia insidiosa genome sequencing and assembly.</title>
        <authorList>
            <person name="Martins R.C.R."/>
            <person name="Perdigao-Neto L.V."/>
            <person name="Levin A.S.S."/>
            <person name="Costa S.F."/>
        </authorList>
    </citation>
    <scope>NUCLEOTIDE SEQUENCE [LARGE SCALE GENOMIC DNA]</scope>
    <source>
        <strain evidence="2 3">5047</strain>
    </source>
</reference>
<dbReference type="RefSeq" id="WP_169339220.1">
    <property type="nucleotide sequence ID" value="NZ_JABBZM010000002.1"/>
</dbReference>
<accession>A0A848NV26</accession>
<dbReference type="Proteomes" id="UP000575469">
    <property type="component" value="Unassembled WGS sequence"/>
</dbReference>
<name>A0A848NV26_9RALS</name>
<evidence type="ECO:0000256" key="1">
    <source>
        <dbReference type="SAM" id="MobiDB-lite"/>
    </source>
</evidence>
<dbReference type="EMBL" id="JABBZM010000002">
    <property type="protein sequence ID" value="NMV36935.1"/>
    <property type="molecule type" value="Genomic_DNA"/>
</dbReference>
<protein>
    <submittedName>
        <fullName evidence="2">Uncharacterized protein</fullName>
    </submittedName>
</protein>
<sequence length="63" mass="7163">MATRKPPAMTADEKKWRAQSDAETLARAEEIRNDKTRHTAAKTHAQKEAKRFTAVCKAPMPRK</sequence>
<feature type="region of interest" description="Disordered" evidence="1">
    <location>
        <begin position="1"/>
        <end position="22"/>
    </location>
</feature>
<organism evidence="2 3">
    <name type="scientific">Ralstonia insidiosa</name>
    <dbReference type="NCBI Taxonomy" id="190721"/>
    <lineage>
        <taxon>Bacteria</taxon>
        <taxon>Pseudomonadati</taxon>
        <taxon>Pseudomonadota</taxon>
        <taxon>Betaproteobacteria</taxon>
        <taxon>Burkholderiales</taxon>
        <taxon>Burkholderiaceae</taxon>
        <taxon>Ralstonia</taxon>
    </lineage>
</organism>
<dbReference type="AlphaFoldDB" id="A0A848NV26"/>
<proteinExistence type="predicted"/>